<dbReference type="Pfam" id="PF13520">
    <property type="entry name" value="AA_permease_2"/>
    <property type="match status" value="1"/>
</dbReference>
<evidence type="ECO:0000313" key="8">
    <source>
        <dbReference type="Proteomes" id="UP000028781"/>
    </source>
</evidence>
<dbReference type="OrthoDB" id="65658at2157"/>
<feature type="transmembrane region" description="Helical" evidence="6">
    <location>
        <begin position="291"/>
        <end position="309"/>
    </location>
</feature>
<dbReference type="AlphaFoldDB" id="A0A076LIY8"/>
<sequence>MGHLTLKDAVFLTITSIVGGGIFVLSPLTYLLFGKSMIWGWVFLIFVSLIMAFPFAYASTKISESGGVYKFIMKVLKREVGVFSAYTLWLSGIFALSGVVSFFGIIFNTKFNVPHVGLYLIVVLCFLILGGLKIVGNFVRIFGILTITIILYIVFSNGIKIENIGNFDIKNAVLTIYFGLWTATGWEGITMPLSAFKNQKAIAYGLLIGTLIIGILYLLFSLTIISLNVKTNNLNDILNILIGDNIFLLAGMLLIISSCAFSVLFTLSYMPYGMGEDRIFPKIFVKLRKEIPYYGVILNTLLVIILLIFDAKTLIDMSMFFTLIAYFLLYLAVFKESYGKIKIISLASLLITGMLISFRIYNFIEKIFL</sequence>
<feature type="transmembrane region" description="Helical" evidence="6">
    <location>
        <begin position="80"/>
        <end position="107"/>
    </location>
</feature>
<dbReference type="PANTHER" id="PTHR42770">
    <property type="entry name" value="AMINO ACID TRANSPORTER-RELATED"/>
    <property type="match status" value="1"/>
</dbReference>
<dbReference type="STRING" id="1301915.JH146_0645"/>
<name>A0A076LIY8_9EURY</name>
<dbReference type="GO" id="GO:0022857">
    <property type="term" value="F:transmembrane transporter activity"/>
    <property type="evidence" value="ECO:0007669"/>
    <property type="project" value="InterPro"/>
</dbReference>
<keyword evidence="3 6" id="KW-0812">Transmembrane</keyword>
<feature type="transmembrane region" description="Helical" evidence="6">
    <location>
        <begin position="38"/>
        <end position="59"/>
    </location>
</feature>
<dbReference type="GeneID" id="24891249"/>
<dbReference type="GO" id="GO:0005886">
    <property type="term" value="C:plasma membrane"/>
    <property type="evidence" value="ECO:0007669"/>
    <property type="project" value="UniProtKB-SubCell"/>
</dbReference>
<evidence type="ECO:0000256" key="1">
    <source>
        <dbReference type="ARBA" id="ARBA00004651"/>
    </source>
</evidence>
<dbReference type="EMBL" id="CP009149">
    <property type="protein sequence ID" value="AIJ05494.1"/>
    <property type="molecule type" value="Genomic_DNA"/>
</dbReference>
<dbReference type="Proteomes" id="UP000028781">
    <property type="component" value="Chromosome"/>
</dbReference>
<keyword evidence="8" id="KW-1185">Reference proteome</keyword>
<feature type="transmembrane region" description="Helical" evidence="6">
    <location>
        <begin position="139"/>
        <end position="159"/>
    </location>
</feature>
<dbReference type="KEGG" id="mjh:JH146_0645"/>
<evidence type="ECO:0000256" key="2">
    <source>
        <dbReference type="ARBA" id="ARBA00022475"/>
    </source>
</evidence>
<dbReference type="PIRSF" id="PIRSF006060">
    <property type="entry name" value="AA_transporter"/>
    <property type="match status" value="1"/>
</dbReference>
<feature type="transmembrane region" description="Helical" evidence="6">
    <location>
        <begin position="113"/>
        <end position="132"/>
    </location>
</feature>
<keyword evidence="5 6" id="KW-0472">Membrane</keyword>
<keyword evidence="4 6" id="KW-1133">Transmembrane helix</keyword>
<feature type="transmembrane region" description="Helical" evidence="6">
    <location>
        <begin position="201"/>
        <end position="226"/>
    </location>
</feature>
<gene>
    <name evidence="7" type="ORF">JH146_0645</name>
</gene>
<evidence type="ECO:0000313" key="7">
    <source>
        <dbReference type="EMBL" id="AIJ05494.1"/>
    </source>
</evidence>
<evidence type="ECO:0000256" key="6">
    <source>
        <dbReference type="SAM" id="Phobius"/>
    </source>
</evidence>
<evidence type="ECO:0000256" key="3">
    <source>
        <dbReference type="ARBA" id="ARBA00022692"/>
    </source>
</evidence>
<dbReference type="RefSeq" id="WP_048201676.1">
    <property type="nucleotide sequence ID" value="NZ_CP009149.1"/>
</dbReference>
<proteinExistence type="predicted"/>
<protein>
    <submittedName>
        <fullName evidence="7">Amino acid permease-associated region</fullName>
    </submittedName>
</protein>
<evidence type="ECO:0000256" key="4">
    <source>
        <dbReference type="ARBA" id="ARBA00022989"/>
    </source>
</evidence>
<feature type="transmembrane region" description="Helical" evidence="6">
    <location>
        <begin position="9"/>
        <end position="32"/>
    </location>
</feature>
<dbReference type="HOGENOM" id="CLU_743174_0_0_2"/>
<evidence type="ECO:0000256" key="5">
    <source>
        <dbReference type="ARBA" id="ARBA00023136"/>
    </source>
</evidence>
<dbReference type="Gene3D" id="1.20.1740.10">
    <property type="entry name" value="Amino acid/polyamine transporter I"/>
    <property type="match status" value="1"/>
</dbReference>
<accession>A0A076LIY8</accession>
<keyword evidence="2" id="KW-1003">Cell membrane</keyword>
<reference evidence="7 8" key="1">
    <citation type="journal article" date="2015" name="Int. J. Syst. Evol. Microbiol.">
        <title>M ethanocaldococcus bathoardescens sp. nov., a hyperthermophilic methanogen isolated from a volcanically active deep-sea hydrothermal vent.</title>
        <authorList>
            <person name="Stewart L.C."/>
            <person name="Jung J.H."/>
            <person name="Kim Y.T."/>
            <person name="Kwon S.W."/>
            <person name="Park C.S."/>
            <person name="Holden J.F."/>
        </authorList>
    </citation>
    <scope>NUCLEOTIDE SEQUENCE [LARGE SCALE GENOMIC DNA]</scope>
    <source>
        <strain evidence="7 8">JH146</strain>
    </source>
</reference>
<dbReference type="InterPro" id="IPR050367">
    <property type="entry name" value="APC_superfamily"/>
</dbReference>
<dbReference type="InterPro" id="IPR002293">
    <property type="entry name" value="AA/rel_permease1"/>
</dbReference>
<dbReference type="PANTHER" id="PTHR42770:SF11">
    <property type="entry name" value="INNER MEMBRANE TRANSPORT PROTEIN YBAT"/>
    <property type="match status" value="1"/>
</dbReference>
<feature type="transmembrane region" description="Helical" evidence="6">
    <location>
        <begin position="246"/>
        <end position="270"/>
    </location>
</feature>
<feature type="transmembrane region" description="Helical" evidence="6">
    <location>
        <begin position="315"/>
        <end position="334"/>
    </location>
</feature>
<comment type="subcellular location">
    <subcellularLocation>
        <location evidence="1">Cell membrane</location>
        <topology evidence="1">Multi-pass membrane protein</topology>
    </subcellularLocation>
</comment>
<organism evidence="7 8">
    <name type="scientific">Methanocaldococcus bathoardescens</name>
    <dbReference type="NCBI Taxonomy" id="1301915"/>
    <lineage>
        <taxon>Archaea</taxon>
        <taxon>Methanobacteriati</taxon>
        <taxon>Methanobacteriota</taxon>
        <taxon>Methanomada group</taxon>
        <taxon>Methanococci</taxon>
        <taxon>Methanococcales</taxon>
        <taxon>Methanocaldococcaceae</taxon>
        <taxon>Methanocaldococcus</taxon>
    </lineage>
</organism>
<feature type="transmembrane region" description="Helical" evidence="6">
    <location>
        <begin position="171"/>
        <end position="189"/>
    </location>
</feature>
<feature type="transmembrane region" description="Helical" evidence="6">
    <location>
        <begin position="346"/>
        <end position="364"/>
    </location>
</feature>